<dbReference type="InterPro" id="IPR000847">
    <property type="entry name" value="LysR_HTH_N"/>
</dbReference>
<dbReference type="SUPFAM" id="SSF53850">
    <property type="entry name" value="Periplasmic binding protein-like II"/>
    <property type="match status" value="1"/>
</dbReference>
<dbReference type="EMBL" id="SPUH01000001">
    <property type="protein sequence ID" value="TKS53488.1"/>
    <property type="molecule type" value="Genomic_DNA"/>
</dbReference>
<evidence type="ECO:0000313" key="5">
    <source>
        <dbReference type="EMBL" id="TKS53488.1"/>
    </source>
</evidence>
<dbReference type="GO" id="GO:0043565">
    <property type="term" value="F:sequence-specific DNA binding"/>
    <property type="evidence" value="ECO:0007669"/>
    <property type="project" value="TreeGrafter"/>
</dbReference>
<dbReference type="OrthoDB" id="5526340at2"/>
<evidence type="ECO:0000313" key="6">
    <source>
        <dbReference type="Proteomes" id="UP000298681"/>
    </source>
</evidence>
<dbReference type="SUPFAM" id="SSF46785">
    <property type="entry name" value="Winged helix' DNA-binding domain"/>
    <property type="match status" value="1"/>
</dbReference>
<reference evidence="5 6" key="1">
    <citation type="submission" date="2019-01" db="EMBL/GenBank/DDBJ databases">
        <authorList>
            <person name="Zhang S."/>
        </authorList>
    </citation>
    <scope>NUCLEOTIDE SEQUENCE [LARGE SCALE GENOMIC DNA]</scope>
    <source>
        <strain evidence="5 6">1626</strain>
    </source>
</reference>
<keyword evidence="3" id="KW-0238">DNA-binding</keyword>
<name>A0A4Z1R9W2_9GAMM</name>
<dbReference type="PROSITE" id="PS50931">
    <property type="entry name" value="HTH_LYSR"/>
    <property type="match status" value="1"/>
</dbReference>
<evidence type="ECO:0000256" key="3">
    <source>
        <dbReference type="ARBA" id="ARBA00023125"/>
    </source>
</evidence>
<dbReference type="Gene3D" id="3.40.190.10">
    <property type="entry name" value="Periplasmic binding protein-like II"/>
    <property type="match status" value="2"/>
</dbReference>
<dbReference type="PANTHER" id="PTHR30537:SF79">
    <property type="entry name" value="TRANSCRIPTIONAL REGULATOR-RELATED"/>
    <property type="match status" value="1"/>
</dbReference>
<organism evidence="5 6">
    <name type="scientific">Luteimonas yindakuii</name>
    <dbReference type="NCBI Taxonomy" id="2565782"/>
    <lineage>
        <taxon>Bacteria</taxon>
        <taxon>Pseudomonadati</taxon>
        <taxon>Pseudomonadota</taxon>
        <taxon>Gammaproteobacteria</taxon>
        <taxon>Lysobacterales</taxon>
        <taxon>Lysobacteraceae</taxon>
        <taxon>Luteimonas</taxon>
    </lineage>
</organism>
<accession>A0A4Z1R9W2</accession>
<protein>
    <submittedName>
        <fullName evidence="5">LysR family transcriptional regulator</fullName>
    </submittedName>
</protein>
<dbReference type="Pfam" id="PF00126">
    <property type="entry name" value="HTH_1"/>
    <property type="match status" value="1"/>
</dbReference>
<dbReference type="Pfam" id="PF03466">
    <property type="entry name" value="LysR_substrate"/>
    <property type="match status" value="1"/>
</dbReference>
<dbReference type="InterPro" id="IPR036390">
    <property type="entry name" value="WH_DNA-bd_sf"/>
</dbReference>
<dbReference type="PANTHER" id="PTHR30537">
    <property type="entry name" value="HTH-TYPE TRANSCRIPTIONAL REGULATOR"/>
    <property type="match status" value="1"/>
</dbReference>
<sequence>MAMRTDWLSALAAFETAARYQNFAHAAEELHLTASAVSHQVRKLEARLGVTLFQRHARGVSLTAEGRRLADSASHAIGDLDSVMRELRAGPDAGDTVAITTLHSFVHGWLIPRLPRFTAAHPGIRLRIDTGFALTRFDDGGPDFGIRFGPGHWPGLSAQPLLEERLFAAAAPTWEGFARIRTVADIPTHPLLADLSHFGWHDWFRANGVQGADADARIVFSDSTAMLEAAAHGLGIALAREHVAAPWLEAERLRPLPGRWVSGRRAYHLVHPGHRHLRAPARVFRDWLLAEAAQGPAVPAGMDNARP</sequence>
<comment type="similarity">
    <text evidence="1">Belongs to the LysR transcriptional regulatory family.</text>
</comment>
<keyword evidence="4" id="KW-0804">Transcription</keyword>
<dbReference type="Gene3D" id="1.10.10.10">
    <property type="entry name" value="Winged helix-like DNA-binding domain superfamily/Winged helix DNA-binding domain"/>
    <property type="match status" value="1"/>
</dbReference>
<dbReference type="CDD" id="cd08432">
    <property type="entry name" value="PBP2_GcdR_TrpI_HvrB_AmpR_like"/>
    <property type="match status" value="1"/>
</dbReference>
<dbReference type="GO" id="GO:0003700">
    <property type="term" value="F:DNA-binding transcription factor activity"/>
    <property type="evidence" value="ECO:0007669"/>
    <property type="project" value="InterPro"/>
</dbReference>
<dbReference type="PRINTS" id="PR00039">
    <property type="entry name" value="HTHLYSR"/>
</dbReference>
<comment type="caution">
    <text evidence="5">The sequence shown here is derived from an EMBL/GenBank/DDBJ whole genome shotgun (WGS) entry which is preliminary data.</text>
</comment>
<gene>
    <name evidence="5" type="ORF">E4582_00980</name>
</gene>
<dbReference type="Proteomes" id="UP000298681">
    <property type="component" value="Unassembled WGS sequence"/>
</dbReference>
<dbReference type="FunFam" id="1.10.10.10:FF:000001">
    <property type="entry name" value="LysR family transcriptional regulator"/>
    <property type="match status" value="1"/>
</dbReference>
<dbReference type="AlphaFoldDB" id="A0A4Z1R9W2"/>
<dbReference type="InterPro" id="IPR005119">
    <property type="entry name" value="LysR_subst-bd"/>
</dbReference>
<dbReference type="RefSeq" id="WP_134672874.1">
    <property type="nucleotide sequence ID" value="NZ_CP039383.2"/>
</dbReference>
<proteinExistence type="inferred from homology"/>
<evidence type="ECO:0000256" key="4">
    <source>
        <dbReference type="ARBA" id="ARBA00023163"/>
    </source>
</evidence>
<evidence type="ECO:0000256" key="2">
    <source>
        <dbReference type="ARBA" id="ARBA00023015"/>
    </source>
</evidence>
<keyword evidence="2" id="KW-0805">Transcription regulation</keyword>
<dbReference type="GO" id="GO:0006351">
    <property type="term" value="P:DNA-templated transcription"/>
    <property type="evidence" value="ECO:0007669"/>
    <property type="project" value="TreeGrafter"/>
</dbReference>
<dbReference type="InterPro" id="IPR058163">
    <property type="entry name" value="LysR-type_TF_proteobact-type"/>
</dbReference>
<dbReference type="InterPro" id="IPR036388">
    <property type="entry name" value="WH-like_DNA-bd_sf"/>
</dbReference>
<keyword evidence="6" id="KW-1185">Reference proteome</keyword>
<evidence type="ECO:0000256" key="1">
    <source>
        <dbReference type="ARBA" id="ARBA00009437"/>
    </source>
</evidence>